<dbReference type="Pfam" id="PF00078">
    <property type="entry name" value="RVT_1"/>
    <property type="match status" value="1"/>
</dbReference>
<reference evidence="1" key="1">
    <citation type="submission" date="2020-04" db="EMBL/GenBank/DDBJ databases">
        <authorList>
            <person name="Alioto T."/>
            <person name="Alioto T."/>
            <person name="Gomez Garrido J."/>
        </authorList>
    </citation>
    <scope>NUCLEOTIDE SEQUENCE</scope>
    <source>
        <strain evidence="1">A484AB</strain>
    </source>
</reference>
<dbReference type="OrthoDB" id="5985125at2759"/>
<evidence type="ECO:0000313" key="1">
    <source>
        <dbReference type="EMBL" id="CAB4021456.1"/>
    </source>
</evidence>
<protein>
    <submittedName>
        <fullName evidence="1">Uncharacterized protein</fullName>
    </submittedName>
</protein>
<proteinExistence type="predicted"/>
<dbReference type="PROSITE" id="PS50878">
    <property type="entry name" value="RT_POL"/>
    <property type="match status" value="1"/>
</dbReference>
<keyword evidence="2" id="KW-1185">Reference proteome</keyword>
<sequence>MASKYVCYVASNVCLVLCFFVILSSSERLSPWNKTAFNDNAIYFISQSASKPEIHAFSVRKVTHELKGAKLSQTILLTCKIFQRASLAMILIALSGDIELNPGFKFLNDIKKNRGLKIAHLNVRSLRNKIDQIRLEVLSVNSLDVLTLSETWLDSTILNSEIHLPGFSCARRDRHGLKSGGGTIIYLRDGLQFRVRGDLNTADNECTWVEIIPSPTPVPETMFELEEVQESYVLAQLQTLKTNKAIGLDKISARLLKCASCSISKSVTRLLNLSIKSNHFPKIWKCAKVTALFKSGERSNPTNYRPISVLPTPSKILERTVHSQLYSHLITNNLLTSKQFGFRQRYSTITALTNFADETLSNMECGRLCGAVFLDLSKAFDTVDHSILLHKLKAMGMSPSTVGWFESYLSNRMQQTSCGNELSDSLPVTFGVPQGSILGPLLFLMYINDLPSITNKCNVSLYADDTVLYCYASDVNDLEKNLNEDLLKVTLGESCHYGFHKSSQEKCYYCSHKYRKGIEHSVPAGKLLEDKKLVGISQR</sequence>
<dbReference type="Proteomes" id="UP001152795">
    <property type="component" value="Unassembled WGS sequence"/>
</dbReference>
<dbReference type="InterPro" id="IPR036691">
    <property type="entry name" value="Endo/exonu/phosph_ase_sf"/>
</dbReference>
<gene>
    <name evidence="1" type="ORF">PACLA_8A072092</name>
</gene>
<comment type="caution">
    <text evidence="1">The sequence shown here is derived from an EMBL/GenBank/DDBJ whole genome shotgun (WGS) entry which is preliminary data.</text>
</comment>
<evidence type="ECO:0000313" key="2">
    <source>
        <dbReference type="Proteomes" id="UP001152795"/>
    </source>
</evidence>
<name>A0A7D9KXC2_PARCT</name>
<dbReference type="SUPFAM" id="SSF56219">
    <property type="entry name" value="DNase I-like"/>
    <property type="match status" value="1"/>
</dbReference>
<dbReference type="EMBL" id="CACRXK020011445">
    <property type="protein sequence ID" value="CAB4021456.1"/>
    <property type="molecule type" value="Genomic_DNA"/>
</dbReference>
<dbReference type="AlphaFoldDB" id="A0A7D9KXC2"/>
<dbReference type="CDD" id="cd01650">
    <property type="entry name" value="RT_nLTR_like"/>
    <property type="match status" value="1"/>
</dbReference>
<dbReference type="PANTHER" id="PTHR33332">
    <property type="entry name" value="REVERSE TRANSCRIPTASE DOMAIN-CONTAINING PROTEIN"/>
    <property type="match status" value="1"/>
</dbReference>
<dbReference type="InterPro" id="IPR043502">
    <property type="entry name" value="DNA/RNA_pol_sf"/>
</dbReference>
<accession>A0A7D9KXC2</accession>
<dbReference type="InterPro" id="IPR000477">
    <property type="entry name" value="RT_dom"/>
</dbReference>
<dbReference type="SUPFAM" id="SSF56672">
    <property type="entry name" value="DNA/RNA polymerases"/>
    <property type="match status" value="1"/>
</dbReference>
<dbReference type="Gene3D" id="3.60.10.10">
    <property type="entry name" value="Endonuclease/exonuclease/phosphatase"/>
    <property type="match status" value="1"/>
</dbReference>
<organism evidence="1 2">
    <name type="scientific">Paramuricea clavata</name>
    <name type="common">Red gorgonian</name>
    <name type="synonym">Violescent sea-whip</name>
    <dbReference type="NCBI Taxonomy" id="317549"/>
    <lineage>
        <taxon>Eukaryota</taxon>
        <taxon>Metazoa</taxon>
        <taxon>Cnidaria</taxon>
        <taxon>Anthozoa</taxon>
        <taxon>Octocorallia</taxon>
        <taxon>Malacalcyonacea</taxon>
        <taxon>Plexauridae</taxon>
        <taxon>Paramuricea</taxon>
    </lineage>
</organism>